<feature type="chain" id="PRO_5041733933" description="Secreted protein" evidence="1">
    <location>
        <begin position="20"/>
        <end position="122"/>
    </location>
</feature>
<sequence length="122" mass="13222">MSSFTLPFAFSLTLAGARTKAVKNDGACEGSGHRSGWSWRIGECGLLGRQISPGSSRKVVSASCFASGAEIAAAAAMIWSLEDLRKWFLSMETALSRYIFRFESAEVQRSLITDFGLFTQGI</sequence>
<reference evidence="2" key="1">
    <citation type="submission" date="2023-07" db="EMBL/GenBank/DDBJ databases">
        <title>draft genome sequence of fig (Ficus carica).</title>
        <authorList>
            <person name="Takahashi T."/>
            <person name="Nishimura K."/>
        </authorList>
    </citation>
    <scope>NUCLEOTIDE SEQUENCE</scope>
</reference>
<dbReference type="Proteomes" id="UP001187192">
    <property type="component" value="Unassembled WGS sequence"/>
</dbReference>
<evidence type="ECO:0000256" key="1">
    <source>
        <dbReference type="SAM" id="SignalP"/>
    </source>
</evidence>
<comment type="caution">
    <text evidence="2">The sequence shown here is derived from an EMBL/GenBank/DDBJ whole genome shotgun (WGS) entry which is preliminary data.</text>
</comment>
<evidence type="ECO:0000313" key="3">
    <source>
        <dbReference type="Proteomes" id="UP001187192"/>
    </source>
</evidence>
<keyword evidence="3" id="KW-1185">Reference proteome</keyword>
<protein>
    <recommendedName>
        <fullName evidence="4">Secreted protein</fullName>
    </recommendedName>
</protein>
<keyword evidence="1" id="KW-0732">Signal</keyword>
<dbReference type="AlphaFoldDB" id="A0AA88DQ38"/>
<evidence type="ECO:0008006" key="4">
    <source>
        <dbReference type="Google" id="ProtNLM"/>
    </source>
</evidence>
<proteinExistence type="predicted"/>
<gene>
    <name evidence="2" type="ORF">TIFTF001_028385</name>
</gene>
<dbReference type="EMBL" id="BTGU01000086">
    <property type="protein sequence ID" value="GMN59296.1"/>
    <property type="molecule type" value="Genomic_DNA"/>
</dbReference>
<organism evidence="2 3">
    <name type="scientific">Ficus carica</name>
    <name type="common">Common fig</name>
    <dbReference type="NCBI Taxonomy" id="3494"/>
    <lineage>
        <taxon>Eukaryota</taxon>
        <taxon>Viridiplantae</taxon>
        <taxon>Streptophyta</taxon>
        <taxon>Embryophyta</taxon>
        <taxon>Tracheophyta</taxon>
        <taxon>Spermatophyta</taxon>
        <taxon>Magnoliopsida</taxon>
        <taxon>eudicotyledons</taxon>
        <taxon>Gunneridae</taxon>
        <taxon>Pentapetalae</taxon>
        <taxon>rosids</taxon>
        <taxon>fabids</taxon>
        <taxon>Rosales</taxon>
        <taxon>Moraceae</taxon>
        <taxon>Ficeae</taxon>
        <taxon>Ficus</taxon>
    </lineage>
</organism>
<feature type="signal peptide" evidence="1">
    <location>
        <begin position="1"/>
        <end position="19"/>
    </location>
</feature>
<name>A0AA88DQ38_FICCA</name>
<dbReference type="Gramene" id="FCD_00035198-RA">
    <property type="protein sequence ID" value="FCD_00035198-RA:cds"/>
    <property type="gene ID" value="FCD_00035198"/>
</dbReference>
<accession>A0AA88DQ38</accession>
<evidence type="ECO:0000313" key="2">
    <source>
        <dbReference type="EMBL" id="GMN59296.1"/>
    </source>
</evidence>